<evidence type="ECO:0000313" key="4">
    <source>
        <dbReference type="Proteomes" id="UP001156691"/>
    </source>
</evidence>
<evidence type="ECO:0000256" key="2">
    <source>
        <dbReference type="SAM" id="SignalP"/>
    </source>
</evidence>
<evidence type="ECO:0000256" key="1">
    <source>
        <dbReference type="SAM" id="Phobius"/>
    </source>
</evidence>
<keyword evidence="1" id="KW-0812">Transmembrane</keyword>
<feature type="signal peptide" evidence="2">
    <location>
        <begin position="1"/>
        <end position="30"/>
    </location>
</feature>
<sequence length="80" mass="8202">MSLQATRSAVTGPALAAFAAALLFSPPAFAYVGPGAGLTAIGTMVAVVAVVVLAIAGFVWYPLKRILRRSRTADQADTPK</sequence>
<dbReference type="EMBL" id="BSNS01000007">
    <property type="protein sequence ID" value="GLQ54312.1"/>
    <property type="molecule type" value="Genomic_DNA"/>
</dbReference>
<feature type="transmembrane region" description="Helical" evidence="1">
    <location>
        <begin position="40"/>
        <end position="61"/>
    </location>
</feature>
<keyword evidence="4" id="KW-1185">Reference proteome</keyword>
<name>A0ABQ5W2V1_9HYPH</name>
<organism evidence="3 4">
    <name type="scientific">Devosia nitrariae</name>
    <dbReference type="NCBI Taxonomy" id="2071872"/>
    <lineage>
        <taxon>Bacteria</taxon>
        <taxon>Pseudomonadati</taxon>
        <taxon>Pseudomonadota</taxon>
        <taxon>Alphaproteobacteria</taxon>
        <taxon>Hyphomicrobiales</taxon>
        <taxon>Devosiaceae</taxon>
        <taxon>Devosia</taxon>
    </lineage>
</organism>
<comment type="caution">
    <text evidence="3">The sequence shown here is derived from an EMBL/GenBank/DDBJ whole genome shotgun (WGS) entry which is preliminary data.</text>
</comment>
<keyword evidence="1" id="KW-0472">Membrane</keyword>
<proteinExistence type="predicted"/>
<dbReference type="RefSeq" id="WP_284339745.1">
    <property type="nucleotide sequence ID" value="NZ_BSNS01000007.1"/>
</dbReference>
<protein>
    <submittedName>
        <fullName evidence="3">Uncharacterized protein</fullName>
    </submittedName>
</protein>
<gene>
    <name evidence="3" type="ORF">GCM10010862_15710</name>
</gene>
<evidence type="ECO:0000313" key="3">
    <source>
        <dbReference type="EMBL" id="GLQ54312.1"/>
    </source>
</evidence>
<keyword evidence="2" id="KW-0732">Signal</keyword>
<accession>A0ABQ5W2V1</accession>
<reference evidence="4" key="1">
    <citation type="journal article" date="2019" name="Int. J. Syst. Evol. Microbiol.">
        <title>The Global Catalogue of Microorganisms (GCM) 10K type strain sequencing project: providing services to taxonomists for standard genome sequencing and annotation.</title>
        <authorList>
            <consortium name="The Broad Institute Genomics Platform"/>
            <consortium name="The Broad Institute Genome Sequencing Center for Infectious Disease"/>
            <person name="Wu L."/>
            <person name="Ma J."/>
        </authorList>
    </citation>
    <scope>NUCLEOTIDE SEQUENCE [LARGE SCALE GENOMIC DNA]</scope>
    <source>
        <strain evidence="4">NBRC 112416</strain>
    </source>
</reference>
<dbReference type="Proteomes" id="UP001156691">
    <property type="component" value="Unassembled WGS sequence"/>
</dbReference>
<feature type="chain" id="PRO_5045913326" evidence="2">
    <location>
        <begin position="31"/>
        <end position="80"/>
    </location>
</feature>
<keyword evidence="1" id="KW-1133">Transmembrane helix</keyword>